<accession>Q6ILS3</accession>
<feature type="transmembrane region" description="Helical" evidence="1">
    <location>
        <begin position="20"/>
        <end position="51"/>
    </location>
</feature>
<gene>
    <name evidence="2" type="ORF">HDC08497</name>
</gene>
<proteinExistence type="predicted"/>
<keyword evidence="1" id="KW-1133">Transmembrane helix</keyword>
<reference evidence="2" key="1">
    <citation type="journal article" date="2003" name="Genome Biol.">
        <title>An integrated gene annotation and transcriptional profiling approach towards the full gene content of the Drosophila genome.</title>
        <authorList>
            <person name="Hild M."/>
            <person name="Beckmann B."/>
            <person name="Haas S.A."/>
            <person name="Koch B."/>
            <person name="Solovyev V."/>
            <person name="Busold C."/>
            <person name="Fellenberg K."/>
            <person name="Boutros M."/>
            <person name="Vingron M."/>
            <person name="Sauer F."/>
            <person name="Hoheisel J.D."/>
            <person name="Paro R."/>
        </authorList>
    </citation>
    <scope>NUCLEOTIDE SEQUENCE</scope>
</reference>
<evidence type="ECO:0000313" key="2">
    <source>
        <dbReference type="EMBL" id="DAA02788.1"/>
    </source>
</evidence>
<dbReference type="AlphaFoldDB" id="Q6ILS3"/>
<name>Q6ILS3_DROME</name>
<organism evidence="2">
    <name type="scientific">Drosophila melanogaster</name>
    <name type="common">Fruit fly</name>
    <dbReference type="NCBI Taxonomy" id="7227"/>
    <lineage>
        <taxon>Eukaryota</taxon>
        <taxon>Metazoa</taxon>
        <taxon>Ecdysozoa</taxon>
        <taxon>Arthropoda</taxon>
        <taxon>Hexapoda</taxon>
        <taxon>Insecta</taxon>
        <taxon>Pterygota</taxon>
        <taxon>Neoptera</taxon>
        <taxon>Endopterygota</taxon>
        <taxon>Diptera</taxon>
        <taxon>Brachycera</taxon>
        <taxon>Muscomorpha</taxon>
        <taxon>Ephydroidea</taxon>
        <taxon>Drosophilidae</taxon>
        <taxon>Drosophila</taxon>
        <taxon>Sophophora</taxon>
    </lineage>
</organism>
<protein>
    <submittedName>
        <fullName evidence="2">HDC08497</fullName>
    </submittedName>
</protein>
<dbReference type="EMBL" id="BK001943">
    <property type="protein sequence ID" value="DAA02788.1"/>
    <property type="molecule type" value="Genomic_DNA"/>
</dbReference>
<keyword evidence="1" id="KW-0812">Transmembrane</keyword>
<sequence>MNCATEPLEPLHPPRRDSPVSWIFLSILLLPTVLQLPPLMFLLLLLLLLLLQLLSRSQANDYKSGLSRDSKPRTAVPAIAAELWHS</sequence>
<evidence type="ECO:0000256" key="1">
    <source>
        <dbReference type="SAM" id="Phobius"/>
    </source>
</evidence>
<keyword evidence="1" id="KW-0472">Membrane</keyword>